<evidence type="ECO:0000256" key="1">
    <source>
        <dbReference type="ARBA" id="ARBA00005165"/>
    </source>
</evidence>
<dbReference type="InterPro" id="IPR022998">
    <property type="entry name" value="ThiamineP_synth_TenI"/>
</dbReference>
<dbReference type="CDD" id="cd00564">
    <property type="entry name" value="TMP_TenI"/>
    <property type="match status" value="1"/>
</dbReference>
<evidence type="ECO:0000256" key="5">
    <source>
        <dbReference type="ARBA" id="ARBA00022977"/>
    </source>
</evidence>
<evidence type="ECO:0000313" key="14">
    <source>
        <dbReference type="Proteomes" id="UP000290545"/>
    </source>
</evidence>
<evidence type="ECO:0000256" key="8">
    <source>
        <dbReference type="ARBA" id="ARBA00047883"/>
    </source>
</evidence>
<evidence type="ECO:0000256" key="10">
    <source>
        <dbReference type="RuleBase" id="RU003826"/>
    </source>
</evidence>
<feature type="binding site" evidence="9">
    <location>
        <position position="133"/>
    </location>
    <ligand>
        <name>4-amino-2-methyl-5-(diphosphooxymethyl)pyrimidine</name>
        <dbReference type="ChEBI" id="CHEBI:57841"/>
    </ligand>
</feature>
<comment type="cofactor">
    <cofactor evidence="9">
        <name>Mg(2+)</name>
        <dbReference type="ChEBI" id="CHEBI:18420"/>
    </cofactor>
    <text evidence="9">Binds 1 Mg(2+) ion per subunit.</text>
</comment>
<dbReference type="InterPro" id="IPR036206">
    <property type="entry name" value="ThiamineP_synth_sf"/>
</dbReference>
<dbReference type="InterPro" id="IPR013785">
    <property type="entry name" value="Aldolase_TIM"/>
</dbReference>
<dbReference type="GO" id="GO:0000287">
    <property type="term" value="F:magnesium ion binding"/>
    <property type="evidence" value="ECO:0007669"/>
    <property type="project" value="UniProtKB-UniRule"/>
</dbReference>
<dbReference type="SUPFAM" id="SSF51391">
    <property type="entry name" value="Thiamin phosphate synthase"/>
    <property type="match status" value="1"/>
</dbReference>
<dbReference type="UniPathway" id="UPA00060">
    <property type="reaction ID" value="UER00141"/>
</dbReference>
<dbReference type="NCBIfam" id="TIGR00693">
    <property type="entry name" value="thiE"/>
    <property type="match status" value="1"/>
</dbReference>
<feature type="binding site" evidence="9">
    <location>
        <position position="104"/>
    </location>
    <ligand>
        <name>4-amino-2-methyl-5-(diphosphooxymethyl)pyrimidine</name>
        <dbReference type="ChEBI" id="CHEBI:57841"/>
    </ligand>
</feature>
<evidence type="ECO:0000256" key="2">
    <source>
        <dbReference type="ARBA" id="ARBA00022679"/>
    </source>
</evidence>
<evidence type="ECO:0000313" key="13">
    <source>
        <dbReference type="EMBL" id="RXK80763.1"/>
    </source>
</evidence>
<dbReference type="OrthoDB" id="9812206at2"/>
<feature type="binding site" evidence="9">
    <location>
        <begin position="130"/>
        <end position="132"/>
    </location>
    <ligand>
        <name>2-[(2R,5Z)-2-carboxy-4-methylthiazol-5(2H)-ylidene]ethyl phosphate</name>
        <dbReference type="ChEBI" id="CHEBI:62899"/>
    </ligand>
</feature>
<dbReference type="RefSeq" id="WP_129005790.1">
    <property type="nucleotide sequence ID" value="NZ_SDHZ01000005.1"/>
</dbReference>
<comment type="catalytic activity">
    <reaction evidence="8 9 10">
        <text>2-[(2R,5Z)-2-carboxy-4-methylthiazol-5(2H)-ylidene]ethyl phosphate + 4-amino-2-methyl-5-(diphosphooxymethyl)pyrimidine + 2 H(+) = thiamine phosphate + CO2 + diphosphate</text>
        <dbReference type="Rhea" id="RHEA:47844"/>
        <dbReference type="ChEBI" id="CHEBI:15378"/>
        <dbReference type="ChEBI" id="CHEBI:16526"/>
        <dbReference type="ChEBI" id="CHEBI:33019"/>
        <dbReference type="ChEBI" id="CHEBI:37575"/>
        <dbReference type="ChEBI" id="CHEBI:57841"/>
        <dbReference type="ChEBI" id="CHEBI:62899"/>
        <dbReference type="EC" id="2.5.1.3"/>
    </reaction>
</comment>
<evidence type="ECO:0000256" key="6">
    <source>
        <dbReference type="ARBA" id="ARBA00047334"/>
    </source>
</evidence>
<gene>
    <name evidence="9" type="primary">thiE</name>
    <name evidence="13" type="ORF">ESB13_21610</name>
</gene>
<comment type="function">
    <text evidence="9">Condenses 4-methyl-5-(beta-hydroxyethyl)thiazole monophosphate (THZ-P) and 2-methyl-4-amino-5-hydroxymethyl pyrimidine pyrophosphate (HMP-PP) to form thiamine monophosphate (TMP).</text>
</comment>
<feature type="binding site" evidence="9">
    <location>
        <begin position="33"/>
        <end position="37"/>
    </location>
    <ligand>
        <name>4-amino-2-methyl-5-(diphosphooxymethyl)pyrimidine</name>
        <dbReference type="ChEBI" id="CHEBI:57841"/>
    </ligand>
</feature>
<dbReference type="EMBL" id="SDHZ01000005">
    <property type="protein sequence ID" value="RXK80763.1"/>
    <property type="molecule type" value="Genomic_DNA"/>
</dbReference>
<dbReference type="InterPro" id="IPR034291">
    <property type="entry name" value="TMP_synthase"/>
</dbReference>
<dbReference type="GO" id="GO:0005737">
    <property type="term" value="C:cytoplasm"/>
    <property type="evidence" value="ECO:0007669"/>
    <property type="project" value="TreeGrafter"/>
</dbReference>
<dbReference type="GO" id="GO:0004789">
    <property type="term" value="F:thiamine-phosphate diphosphorylase activity"/>
    <property type="evidence" value="ECO:0007669"/>
    <property type="project" value="UniProtKB-UniRule"/>
</dbReference>
<dbReference type="HAMAP" id="MF_00097">
    <property type="entry name" value="TMP_synthase"/>
    <property type="match status" value="1"/>
</dbReference>
<evidence type="ECO:0000256" key="4">
    <source>
        <dbReference type="ARBA" id="ARBA00022842"/>
    </source>
</evidence>
<comment type="caution">
    <text evidence="9">Lacks conserved residue(s) required for the propagation of feature annotation.</text>
</comment>
<dbReference type="EC" id="2.5.1.3" evidence="9"/>
<sequence length="208" mass="22204">MFSKLQYISQGDTPAGQLRNIQTALDAGCSWIQLRAKTLEEHEVRSLAIQVRDRCKAYKATFIVNDFVLQAKEIDADGIHVGLSDMPVPEARQLLGTGKIIGGTANTLDDVRQRIAEGCDYIGLGPFRFTTTKDKLSPVLGAEGYKDIITALPASFPPVYAIGGIVPDDIPVIVATGVYGVAVSGAITNAADPTTLVHQFNQALYAGA</sequence>
<keyword evidence="5 9" id="KW-0784">Thiamine biosynthesis</keyword>
<dbReference type="AlphaFoldDB" id="A0A4Q1CZE9"/>
<feature type="binding site" evidence="9">
    <location>
        <position position="66"/>
    </location>
    <ligand>
        <name>Mg(2+)</name>
        <dbReference type="ChEBI" id="CHEBI:18420"/>
    </ligand>
</feature>
<dbReference type="PANTHER" id="PTHR20857">
    <property type="entry name" value="THIAMINE-PHOSPHATE PYROPHOSPHORYLASE"/>
    <property type="match status" value="1"/>
</dbReference>
<evidence type="ECO:0000256" key="9">
    <source>
        <dbReference type="HAMAP-Rule" id="MF_00097"/>
    </source>
</evidence>
<accession>A0A4Q1CZE9</accession>
<feature type="binding site" evidence="9">
    <location>
        <position position="85"/>
    </location>
    <ligand>
        <name>Mg(2+)</name>
        <dbReference type="ChEBI" id="CHEBI:18420"/>
    </ligand>
</feature>
<comment type="similarity">
    <text evidence="9 10">Belongs to the thiamine-phosphate synthase family.</text>
</comment>
<comment type="catalytic activity">
    <reaction evidence="7 9 10">
        <text>2-(2-carboxy-4-methylthiazol-5-yl)ethyl phosphate + 4-amino-2-methyl-5-(diphosphooxymethyl)pyrimidine + 2 H(+) = thiamine phosphate + CO2 + diphosphate</text>
        <dbReference type="Rhea" id="RHEA:47848"/>
        <dbReference type="ChEBI" id="CHEBI:15378"/>
        <dbReference type="ChEBI" id="CHEBI:16526"/>
        <dbReference type="ChEBI" id="CHEBI:33019"/>
        <dbReference type="ChEBI" id="CHEBI:37575"/>
        <dbReference type="ChEBI" id="CHEBI:57841"/>
        <dbReference type="ChEBI" id="CHEBI:62890"/>
        <dbReference type="EC" id="2.5.1.3"/>
    </reaction>
</comment>
<feature type="domain" description="Thiamine phosphate synthase/TenI" evidence="12">
    <location>
        <begin position="16"/>
        <end position="187"/>
    </location>
</feature>
<evidence type="ECO:0000256" key="11">
    <source>
        <dbReference type="RuleBase" id="RU004253"/>
    </source>
</evidence>
<comment type="caution">
    <text evidence="13">The sequence shown here is derived from an EMBL/GenBank/DDBJ whole genome shotgun (WGS) entry which is preliminary data.</text>
</comment>
<name>A0A4Q1CZE9_9BACT</name>
<comment type="pathway">
    <text evidence="1 9 11">Cofactor biosynthesis; thiamine diphosphate biosynthesis; thiamine phosphate from 4-amino-2-methyl-5-diphosphomethylpyrimidine and 4-methyl-5-(2-phosphoethyl)-thiazole: step 1/1.</text>
</comment>
<reference evidence="13 14" key="1">
    <citation type="submission" date="2019-01" db="EMBL/GenBank/DDBJ databases">
        <title>Filimonas sp. strain TTM-71.</title>
        <authorList>
            <person name="Chen W.-M."/>
        </authorList>
    </citation>
    <scope>NUCLEOTIDE SEQUENCE [LARGE SCALE GENOMIC DNA]</scope>
    <source>
        <strain evidence="13 14">TTM-71</strain>
    </source>
</reference>
<keyword evidence="14" id="KW-1185">Reference proteome</keyword>
<dbReference type="GO" id="GO:0009228">
    <property type="term" value="P:thiamine biosynthetic process"/>
    <property type="evidence" value="ECO:0007669"/>
    <property type="project" value="UniProtKB-KW"/>
</dbReference>
<dbReference type="PANTHER" id="PTHR20857:SF15">
    <property type="entry name" value="THIAMINE-PHOSPHATE SYNTHASE"/>
    <property type="match status" value="1"/>
</dbReference>
<evidence type="ECO:0000256" key="7">
    <source>
        <dbReference type="ARBA" id="ARBA00047851"/>
    </source>
</evidence>
<protein>
    <recommendedName>
        <fullName evidence="9">Thiamine-phosphate synthase</fullName>
        <shortName evidence="9">TP synthase</shortName>
        <shortName evidence="9">TPS</shortName>
        <ecNumber evidence="9">2.5.1.3</ecNumber>
    </recommendedName>
    <alternativeName>
        <fullName evidence="9">Thiamine-phosphate pyrophosphorylase</fullName>
        <shortName evidence="9">TMP pyrophosphorylase</shortName>
        <shortName evidence="9">TMP-PPase</shortName>
    </alternativeName>
</protein>
<dbReference type="NCBIfam" id="NF000736">
    <property type="entry name" value="PRK00043.2-3"/>
    <property type="match status" value="1"/>
</dbReference>
<feature type="binding site" evidence="9">
    <location>
        <position position="65"/>
    </location>
    <ligand>
        <name>4-amino-2-methyl-5-(diphosphooxymethyl)pyrimidine</name>
        <dbReference type="ChEBI" id="CHEBI:57841"/>
    </ligand>
</feature>
<dbReference type="GO" id="GO:0009229">
    <property type="term" value="P:thiamine diphosphate biosynthetic process"/>
    <property type="evidence" value="ECO:0007669"/>
    <property type="project" value="UniProtKB-UniRule"/>
</dbReference>
<dbReference type="Proteomes" id="UP000290545">
    <property type="component" value="Unassembled WGS sequence"/>
</dbReference>
<comment type="catalytic activity">
    <reaction evidence="6 9 10">
        <text>4-methyl-5-(2-phosphooxyethyl)-thiazole + 4-amino-2-methyl-5-(diphosphooxymethyl)pyrimidine + H(+) = thiamine phosphate + diphosphate</text>
        <dbReference type="Rhea" id="RHEA:22328"/>
        <dbReference type="ChEBI" id="CHEBI:15378"/>
        <dbReference type="ChEBI" id="CHEBI:33019"/>
        <dbReference type="ChEBI" id="CHEBI:37575"/>
        <dbReference type="ChEBI" id="CHEBI:57841"/>
        <dbReference type="ChEBI" id="CHEBI:58296"/>
        <dbReference type="EC" id="2.5.1.3"/>
    </reaction>
</comment>
<evidence type="ECO:0000256" key="3">
    <source>
        <dbReference type="ARBA" id="ARBA00022723"/>
    </source>
</evidence>
<feature type="binding site" evidence="9">
    <location>
        <position position="164"/>
    </location>
    <ligand>
        <name>2-[(2R,5Z)-2-carboxy-4-methylthiazol-5(2H)-ylidene]ethyl phosphate</name>
        <dbReference type="ChEBI" id="CHEBI:62899"/>
    </ligand>
</feature>
<evidence type="ECO:0000259" key="12">
    <source>
        <dbReference type="Pfam" id="PF02581"/>
    </source>
</evidence>
<keyword evidence="4 9" id="KW-0460">Magnesium</keyword>
<dbReference type="Pfam" id="PF02581">
    <property type="entry name" value="TMP-TENI"/>
    <property type="match status" value="1"/>
</dbReference>
<keyword evidence="2 9" id="KW-0808">Transferase</keyword>
<organism evidence="13 14">
    <name type="scientific">Filimonas effusa</name>
    <dbReference type="NCBI Taxonomy" id="2508721"/>
    <lineage>
        <taxon>Bacteria</taxon>
        <taxon>Pseudomonadati</taxon>
        <taxon>Bacteroidota</taxon>
        <taxon>Chitinophagia</taxon>
        <taxon>Chitinophagales</taxon>
        <taxon>Chitinophagaceae</taxon>
        <taxon>Filimonas</taxon>
    </lineage>
</organism>
<keyword evidence="3 9" id="KW-0479">Metal-binding</keyword>
<dbReference type="Gene3D" id="3.20.20.70">
    <property type="entry name" value="Aldolase class I"/>
    <property type="match status" value="1"/>
</dbReference>
<proteinExistence type="inferred from homology"/>